<feature type="region of interest" description="Disordered" evidence="10">
    <location>
        <begin position="467"/>
        <end position="512"/>
    </location>
</feature>
<name>A0A812XGI5_SYMPI</name>
<evidence type="ECO:0000256" key="10">
    <source>
        <dbReference type="SAM" id="MobiDB-lite"/>
    </source>
</evidence>
<organism evidence="12 13">
    <name type="scientific">Symbiodinium pilosum</name>
    <name type="common">Dinoflagellate</name>
    <dbReference type="NCBI Taxonomy" id="2952"/>
    <lineage>
        <taxon>Eukaryota</taxon>
        <taxon>Sar</taxon>
        <taxon>Alveolata</taxon>
        <taxon>Dinophyceae</taxon>
        <taxon>Suessiales</taxon>
        <taxon>Symbiodiniaceae</taxon>
        <taxon>Symbiodinium</taxon>
    </lineage>
</organism>
<comment type="catalytic activity">
    <reaction evidence="8">
        <text>L-seryl-[protein] + ATP = O-phospho-L-seryl-[protein] + ADP + H(+)</text>
        <dbReference type="Rhea" id="RHEA:17989"/>
        <dbReference type="Rhea" id="RHEA-COMP:9863"/>
        <dbReference type="Rhea" id="RHEA-COMP:11604"/>
        <dbReference type="ChEBI" id="CHEBI:15378"/>
        <dbReference type="ChEBI" id="CHEBI:29999"/>
        <dbReference type="ChEBI" id="CHEBI:30616"/>
        <dbReference type="ChEBI" id="CHEBI:83421"/>
        <dbReference type="ChEBI" id="CHEBI:456216"/>
        <dbReference type="EC" id="2.7.11.1"/>
    </reaction>
</comment>
<evidence type="ECO:0000256" key="2">
    <source>
        <dbReference type="ARBA" id="ARBA00022527"/>
    </source>
</evidence>
<dbReference type="OrthoDB" id="424089at2759"/>
<gene>
    <name evidence="12" type="primary">NEK4</name>
    <name evidence="12" type="ORF">SPIL2461_LOCUS20827</name>
</gene>
<dbReference type="Proteomes" id="UP000649617">
    <property type="component" value="Unassembled WGS sequence"/>
</dbReference>
<dbReference type="SMART" id="SM00220">
    <property type="entry name" value="S_TKc"/>
    <property type="match status" value="1"/>
</dbReference>
<dbReference type="Gene3D" id="3.30.200.20">
    <property type="entry name" value="Phosphorylase Kinase, domain 1"/>
    <property type="match status" value="1"/>
</dbReference>
<dbReference type="InterPro" id="IPR000719">
    <property type="entry name" value="Prot_kinase_dom"/>
</dbReference>
<evidence type="ECO:0000256" key="4">
    <source>
        <dbReference type="ARBA" id="ARBA00022741"/>
    </source>
</evidence>
<evidence type="ECO:0000313" key="13">
    <source>
        <dbReference type="Proteomes" id="UP000649617"/>
    </source>
</evidence>
<dbReference type="PANTHER" id="PTHR44899:SF3">
    <property type="entry name" value="SERINE_THREONINE-PROTEIN KINASE NEK1"/>
    <property type="match status" value="1"/>
</dbReference>
<dbReference type="AlphaFoldDB" id="A0A812XGI5"/>
<dbReference type="PROSITE" id="PS00107">
    <property type="entry name" value="PROTEIN_KINASE_ATP"/>
    <property type="match status" value="1"/>
</dbReference>
<evidence type="ECO:0000256" key="1">
    <source>
        <dbReference type="ARBA" id="ARBA00012513"/>
    </source>
</evidence>
<dbReference type="SUPFAM" id="SSF56112">
    <property type="entry name" value="Protein kinase-like (PK-like)"/>
    <property type="match status" value="1"/>
</dbReference>
<keyword evidence="2" id="KW-0723">Serine/threonine-protein kinase</keyword>
<dbReference type="PROSITE" id="PS00108">
    <property type="entry name" value="PROTEIN_KINASE_ST"/>
    <property type="match status" value="1"/>
</dbReference>
<evidence type="ECO:0000256" key="3">
    <source>
        <dbReference type="ARBA" id="ARBA00022679"/>
    </source>
</evidence>
<dbReference type="InterPro" id="IPR051131">
    <property type="entry name" value="NEK_Ser/Thr_kinase_NIMA"/>
</dbReference>
<dbReference type="EC" id="2.7.11.1" evidence="1"/>
<keyword evidence="3" id="KW-0808">Transferase</keyword>
<evidence type="ECO:0000256" key="5">
    <source>
        <dbReference type="ARBA" id="ARBA00022777"/>
    </source>
</evidence>
<evidence type="ECO:0000256" key="6">
    <source>
        <dbReference type="ARBA" id="ARBA00022840"/>
    </source>
</evidence>
<reference evidence="12" key="1">
    <citation type="submission" date="2021-02" db="EMBL/GenBank/DDBJ databases">
        <authorList>
            <person name="Dougan E. K."/>
            <person name="Rhodes N."/>
            <person name="Thang M."/>
            <person name="Chan C."/>
        </authorList>
    </citation>
    <scope>NUCLEOTIDE SEQUENCE</scope>
</reference>
<keyword evidence="13" id="KW-1185">Reference proteome</keyword>
<dbReference type="Pfam" id="PF00069">
    <property type="entry name" value="Pkinase"/>
    <property type="match status" value="1"/>
</dbReference>
<keyword evidence="6 9" id="KW-0067">ATP-binding</keyword>
<evidence type="ECO:0000256" key="9">
    <source>
        <dbReference type="PROSITE-ProRule" id="PRU10141"/>
    </source>
</evidence>
<dbReference type="InterPro" id="IPR011009">
    <property type="entry name" value="Kinase-like_dom_sf"/>
</dbReference>
<comment type="caution">
    <text evidence="12">The sequence shown here is derived from an EMBL/GenBank/DDBJ whole genome shotgun (WGS) entry which is preliminary data.</text>
</comment>
<dbReference type="PROSITE" id="PS50011">
    <property type="entry name" value="PROTEIN_KINASE_DOM"/>
    <property type="match status" value="1"/>
</dbReference>
<evidence type="ECO:0000259" key="11">
    <source>
        <dbReference type="PROSITE" id="PS50011"/>
    </source>
</evidence>
<dbReference type="Gene3D" id="1.10.510.10">
    <property type="entry name" value="Transferase(Phosphotransferase) domain 1"/>
    <property type="match status" value="1"/>
</dbReference>
<dbReference type="GO" id="GO:0005524">
    <property type="term" value="F:ATP binding"/>
    <property type="evidence" value="ECO:0007669"/>
    <property type="project" value="UniProtKB-UniRule"/>
</dbReference>
<feature type="binding site" evidence="9">
    <location>
        <position position="61"/>
    </location>
    <ligand>
        <name>ATP</name>
        <dbReference type="ChEBI" id="CHEBI:30616"/>
    </ligand>
</feature>
<evidence type="ECO:0000256" key="8">
    <source>
        <dbReference type="ARBA" id="ARBA00048679"/>
    </source>
</evidence>
<sequence length="545" mass="58866">MNGQEQAVGIVDCKDTADAAQLATTSGALSDYVKVRTVGRGSFGEALLVKHRSSGQMSVLKRVRLEGSSDAAAAAESAAREAQVLQKLRHPHIVEFLGAFVDNSRDSSGGTLCLLMAFCEGGDLQHRLQKVRQECRRLPELPALRWFDELCSALAYVHQHQVLHRDLKPSNIFLSGRSGGSAHHIHEEESVSIGDFGVSRPLTHSMELVTTMVGTPCYLSPEVCKGKPYSYKSDIWSLGCVLFEMMALRPPFGTAPNLEACFKNRKTFAWRMALHQEPCLALFIAAPRQALVNRIVRADVTLPEHLTHDYPEASRCTRAMLRQQPDRRPTAHSLLNRPRLQPPGYDLPGMHSAESPSTPSTPPTASIQLAPPYKAFEPPGRTENSQASKQKLVAAQAAVAAANAAVKAAALSPRTRGRAKLANQILEAESEGAAKVLEECTDADRPCHRGAGQKGVITDVPLSGRSRRQANAGFHGNASPAHPTYPASPSVAISTGRPANTDGANVRSCSGDVRPRQPYCSLVGQPQPLSARQKAGCMCAAFFWI</sequence>
<accession>A0A812XGI5</accession>
<dbReference type="EMBL" id="CAJNIZ010045693">
    <property type="protein sequence ID" value="CAE7727316.1"/>
    <property type="molecule type" value="Genomic_DNA"/>
</dbReference>
<dbReference type="PANTHER" id="PTHR44899">
    <property type="entry name" value="CAMK FAMILY PROTEIN KINASE"/>
    <property type="match status" value="1"/>
</dbReference>
<proteinExistence type="predicted"/>
<protein>
    <recommendedName>
        <fullName evidence="1">non-specific serine/threonine protein kinase</fullName>
        <ecNumber evidence="1">2.7.11.1</ecNumber>
    </recommendedName>
</protein>
<dbReference type="InterPro" id="IPR017441">
    <property type="entry name" value="Protein_kinase_ATP_BS"/>
</dbReference>
<keyword evidence="5" id="KW-0418">Kinase</keyword>
<feature type="domain" description="Protein kinase" evidence="11">
    <location>
        <begin position="32"/>
        <end position="340"/>
    </location>
</feature>
<feature type="region of interest" description="Disordered" evidence="10">
    <location>
        <begin position="324"/>
        <end position="389"/>
    </location>
</feature>
<dbReference type="GO" id="GO:0004674">
    <property type="term" value="F:protein serine/threonine kinase activity"/>
    <property type="evidence" value="ECO:0007669"/>
    <property type="project" value="UniProtKB-KW"/>
</dbReference>
<comment type="catalytic activity">
    <reaction evidence="7">
        <text>L-threonyl-[protein] + ATP = O-phospho-L-threonyl-[protein] + ADP + H(+)</text>
        <dbReference type="Rhea" id="RHEA:46608"/>
        <dbReference type="Rhea" id="RHEA-COMP:11060"/>
        <dbReference type="Rhea" id="RHEA-COMP:11605"/>
        <dbReference type="ChEBI" id="CHEBI:15378"/>
        <dbReference type="ChEBI" id="CHEBI:30013"/>
        <dbReference type="ChEBI" id="CHEBI:30616"/>
        <dbReference type="ChEBI" id="CHEBI:61977"/>
        <dbReference type="ChEBI" id="CHEBI:456216"/>
        <dbReference type="EC" id="2.7.11.1"/>
    </reaction>
</comment>
<evidence type="ECO:0000313" key="12">
    <source>
        <dbReference type="EMBL" id="CAE7727316.1"/>
    </source>
</evidence>
<evidence type="ECO:0000256" key="7">
    <source>
        <dbReference type="ARBA" id="ARBA00047899"/>
    </source>
</evidence>
<dbReference type="InterPro" id="IPR008271">
    <property type="entry name" value="Ser/Thr_kinase_AS"/>
</dbReference>
<keyword evidence="4 9" id="KW-0547">Nucleotide-binding</keyword>